<evidence type="ECO:0000313" key="7">
    <source>
        <dbReference type="Proteomes" id="UP001597214"/>
    </source>
</evidence>
<evidence type="ECO:0000256" key="1">
    <source>
        <dbReference type="ARBA" id="ARBA00005417"/>
    </source>
</evidence>
<dbReference type="Pfam" id="PF00005">
    <property type="entry name" value="ABC_tran"/>
    <property type="match status" value="1"/>
</dbReference>
<reference evidence="7" key="1">
    <citation type="journal article" date="2019" name="Int. J. Syst. Evol. Microbiol.">
        <title>The Global Catalogue of Microorganisms (GCM) 10K type strain sequencing project: providing services to taxonomists for standard genome sequencing and annotation.</title>
        <authorList>
            <consortium name="The Broad Institute Genomics Platform"/>
            <consortium name="The Broad Institute Genome Sequencing Center for Infectious Disease"/>
            <person name="Wu L."/>
            <person name="Ma J."/>
        </authorList>
    </citation>
    <scope>NUCLEOTIDE SEQUENCE [LARGE SCALE GENOMIC DNA]</scope>
    <source>
        <strain evidence="7">CCUG 49339</strain>
    </source>
</reference>
<dbReference type="Proteomes" id="UP001597214">
    <property type="component" value="Unassembled WGS sequence"/>
</dbReference>
<evidence type="ECO:0000256" key="3">
    <source>
        <dbReference type="ARBA" id="ARBA00022741"/>
    </source>
</evidence>
<dbReference type="SMART" id="SM00382">
    <property type="entry name" value="AAA"/>
    <property type="match status" value="1"/>
</dbReference>
<accession>A0ABW4LRI0</accession>
<evidence type="ECO:0000256" key="2">
    <source>
        <dbReference type="ARBA" id="ARBA00022448"/>
    </source>
</evidence>
<keyword evidence="4 6" id="KW-0067">ATP-binding</keyword>
<gene>
    <name evidence="6" type="ORF">ACFSCX_12970</name>
</gene>
<dbReference type="RefSeq" id="WP_377928674.1">
    <property type="nucleotide sequence ID" value="NZ_JBHUEM010000020.1"/>
</dbReference>
<evidence type="ECO:0000256" key="4">
    <source>
        <dbReference type="ARBA" id="ARBA00022840"/>
    </source>
</evidence>
<dbReference type="InterPro" id="IPR017871">
    <property type="entry name" value="ABC_transporter-like_CS"/>
</dbReference>
<dbReference type="PANTHER" id="PTHR42711:SF5">
    <property type="entry name" value="ABC TRANSPORTER ATP-BINDING PROTEIN NATA"/>
    <property type="match status" value="1"/>
</dbReference>
<dbReference type="InterPro" id="IPR003593">
    <property type="entry name" value="AAA+_ATPase"/>
</dbReference>
<sequence length="326" mass="36222">MIQASGLVKEYVVTKKKGFFHKTKERVVAVNGLDLSIHKGEIVGLLGLNGAGKTTTIKMLSTLLSPTSGTILVDGEDITTNAKRTKQKVNMIAGGERMLYWRLTGYENLVYFGKLYGLSGQSLSERIWSLLEIVGLSDVAHKPVEQYSKGMKQRLQIARGLINDPSYIFLDEPTLGLDTPIAKQLRKLIRTLATEQGKGVLLTTHYLDEVEELCDRVYIINKGELLMHNSPEKIIETVVKDYSVTVITEPLRIDSIKNIESTLNKNHISVHASLVQEGQLLSFNAPYDPTTTILNTCMENGLTIQKFEVNRPKLEDAIIHLAGEAS</sequence>
<evidence type="ECO:0000313" key="6">
    <source>
        <dbReference type="EMBL" id="MFD1737466.1"/>
    </source>
</evidence>
<organism evidence="6 7">
    <name type="scientific">Bacillus salitolerans</name>
    <dbReference type="NCBI Taxonomy" id="1437434"/>
    <lineage>
        <taxon>Bacteria</taxon>
        <taxon>Bacillati</taxon>
        <taxon>Bacillota</taxon>
        <taxon>Bacilli</taxon>
        <taxon>Bacillales</taxon>
        <taxon>Bacillaceae</taxon>
        <taxon>Bacillus</taxon>
    </lineage>
</organism>
<comment type="caution">
    <text evidence="6">The sequence shown here is derived from an EMBL/GenBank/DDBJ whole genome shotgun (WGS) entry which is preliminary data.</text>
</comment>
<proteinExistence type="inferred from homology"/>
<feature type="domain" description="ABC transporter" evidence="5">
    <location>
        <begin position="8"/>
        <end position="247"/>
    </location>
</feature>
<evidence type="ECO:0000259" key="5">
    <source>
        <dbReference type="PROSITE" id="PS50893"/>
    </source>
</evidence>
<dbReference type="Gene3D" id="3.40.50.300">
    <property type="entry name" value="P-loop containing nucleotide triphosphate hydrolases"/>
    <property type="match status" value="1"/>
</dbReference>
<dbReference type="GO" id="GO:0005524">
    <property type="term" value="F:ATP binding"/>
    <property type="evidence" value="ECO:0007669"/>
    <property type="project" value="UniProtKB-KW"/>
</dbReference>
<keyword evidence="2" id="KW-0813">Transport</keyword>
<protein>
    <submittedName>
        <fullName evidence="6">ABC transporter ATP-binding protein</fullName>
    </submittedName>
</protein>
<dbReference type="InterPro" id="IPR050763">
    <property type="entry name" value="ABC_transporter_ATP-binding"/>
</dbReference>
<keyword evidence="3" id="KW-0547">Nucleotide-binding</keyword>
<dbReference type="PANTHER" id="PTHR42711">
    <property type="entry name" value="ABC TRANSPORTER ATP-BINDING PROTEIN"/>
    <property type="match status" value="1"/>
</dbReference>
<dbReference type="PROSITE" id="PS50893">
    <property type="entry name" value="ABC_TRANSPORTER_2"/>
    <property type="match status" value="1"/>
</dbReference>
<dbReference type="InterPro" id="IPR003439">
    <property type="entry name" value="ABC_transporter-like_ATP-bd"/>
</dbReference>
<name>A0ABW4LRI0_9BACI</name>
<dbReference type="PROSITE" id="PS00211">
    <property type="entry name" value="ABC_TRANSPORTER_1"/>
    <property type="match status" value="1"/>
</dbReference>
<keyword evidence="7" id="KW-1185">Reference proteome</keyword>
<dbReference type="SUPFAM" id="SSF52540">
    <property type="entry name" value="P-loop containing nucleoside triphosphate hydrolases"/>
    <property type="match status" value="1"/>
</dbReference>
<dbReference type="InterPro" id="IPR027417">
    <property type="entry name" value="P-loop_NTPase"/>
</dbReference>
<dbReference type="EMBL" id="JBHUEM010000020">
    <property type="protein sequence ID" value="MFD1737466.1"/>
    <property type="molecule type" value="Genomic_DNA"/>
</dbReference>
<comment type="similarity">
    <text evidence="1">Belongs to the ABC transporter superfamily.</text>
</comment>